<reference evidence="12 13" key="1">
    <citation type="submission" date="2011-10" db="EMBL/GenBank/DDBJ databases">
        <title>Whole genome sequence of Selenomonas ruminantium subsp. lactilytica TAM6421.</title>
        <authorList>
            <person name="Oguchi A."/>
            <person name="Ankai A."/>
            <person name="Kaneko J."/>
            <person name="Yamada-Narita S."/>
            <person name="Fukui S."/>
            <person name="Takahashi M."/>
            <person name="Onodera T."/>
            <person name="Kojima S."/>
            <person name="Fushimi T."/>
            <person name="Abe N."/>
            <person name="Kamio Y."/>
            <person name="Yamazaki S."/>
            <person name="Fujita N."/>
        </authorList>
    </citation>
    <scope>NUCLEOTIDE SEQUENCE [LARGE SCALE GENOMIC DNA]</scope>
    <source>
        <strain evidence="13">NBRC 103574 / TAM6421</strain>
    </source>
</reference>
<proteinExistence type="inferred from homology"/>
<dbReference type="NCBIfam" id="NF003739">
    <property type="entry name" value="PRK05335.1"/>
    <property type="match status" value="1"/>
</dbReference>
<dbReference type="RefSeq" id="WP_014423680.1">
    <property type="nucleotide sequence ID" value="NC_017068.1"/>
</dbReference>
<dbReference type="InterPro" id="IPR002218">
    <property type="entry name" value="MnmG-rel"/>
</dbReference>
<accession>I0GNA1</accession>
<dbReference type="Gene3D" id="3.50.50.60">
    <property type="entry name" value="FAD/NAD(P)-binding domain"/>
    <property type="match status" value="2"/>
</dbReference>
<comment type="function">
    <text evidence="10">Catalyzes the folate-dependent formation of 5-methyl-uridine at position 54 (M-5-U54) in all tRNAs.</text>
</comment>
<dbReference type="HOGENOM" id="CLU_033057_1_0_9"/>
<dbReference type="EMBL" id="AP012292">
    <property type="protein sequence ID" value="BAL82238.1"/>
    <property type="molecule type" value="Genomic_DNA"/>
</dbReference>
<dbReference type="FunFam" id="3.50.50.60:FF:000040">
    <property type="entry name" value="Methylenetetrahydrofolate--tRNA-(uracil-5-)-methyltransferase TrmFO"/>
    <property type="match status" value="1"/>
</dbReference>
<dbReference type="eggNOG" id="COG1206">
    <property type="taxonomic scope" value="Bacteria"/>
</dbReference>
<evidence type="ECO:0000256" key="2">
    <source>
        <dbReference type="ARBA" id="ARBA00022490"/>
    </source>
</evidence>
<evidence type="ECO:0000256" key="6">
    <source>
        <dbReference type="ARBA" id="ARBA00022694"/>
    </source>
</evidence>
<dbReference type="Proteomes" id="UP000007887">
    <property type="component" value="Chromosome"/>
</dbReference>
<evidence type="ECO:0000256" key="9">
    <source>
        <dbReference type="ARBA" id="ARBA00023027"/>
    </source>
</evidence>
<comment type="cofactor">
    <cofactor evidence="1 10">
        <name>FAD</name>
        <dbReference type="ChEBI" id="CHEBI:57692"/>
    </cofactor>
</comment>
<dbReference type="NCBIfam" id="TIGR00137">
    <property type="entry name" value="gid_trmFO"/>
    <property type="match status" value="1"/>
</dbReference>
<evidence type="ECO:0000256" key="5">
    <source>
        <dbReference type="ARBA" id="ARBA00022679"/>
    </source>
</evidence>
<comment type="similarity">
    <text evidence="10">Belongs to the MnmG family. TrmFO subfamily.</text>
</comment>
<dbReference type="InterPro" id="IPR036188">
    <property type="entry name" value="FAD/NAD-bd_sf"/>
</dbReference>
<evidence type="ECO:0000313" key="13">
    <source>
        <dbReference type="Proteomes" id="UP000007887"/>
    </source>
</evidence>
<evidence type="ECO:0000313" key="12">
    <source>
        <dbReference type="EMBL" id="BAL82238.1"/>
    </source>
</evidence>
<dbReference type="GO" id="GO:0002098">
    <property type="term" value="P:tRNA wobble uridine modification"/>
    <property type="evidence" value="ECO:0007669"/>
    <property type="project" value="TreeGrafter"/>
</dbReference>
<dbReference type="Pfam" id="PF01134">
    <property type="entry name" value="GIDA"/>
    <property type="match status" value="1"/>
</dbReference>
<dbReference type="PRINTS" id="PR00411">
    <property type="entry name" value="PNDRDTASEI"/>
</dbReference>
<keyword evidence="5 10" id="KW-0808">Transferase</keyword>
<dbReference type="EC" id="2.1.1.74" evidence="10"/>
<dbReference type="PROSITE" id="PS01281">
    <property type="entry name" value="GIDA_2"/>
    <property type="match status" value="1"/>
</dbReference>
<dbReference type="InterPro" id="IPR004417">
    <property type="entry name" value="TrmFO"/>
</dbReference>
<organism evidence="12 13">
    <name type="scientific">Selenomonas ruminantium subsp. lactilytica (strain NBRC 103574 / TAM6421)</name>
    <dbReference type="NCBI Taxonomy" id="927704"/>
    <lineage>
        <taxon>Bacteria</taxon>
        <taxon>Bacillati</taxon>
        <taxon>Bacillota</taxon>
        <taxon>Negativicutes</taxon>
        <taxon>Selenomonadales</taxon>
        <taxon>Selenomonadaceae</taxon>
        <taxon>Selenomonas</taxon>
    </lineage>
</organism>
<comment type="catalytic activity">
    <reaction evidence="10">
        <text>uridine(54) in tRNA + (6R)-5,10-methylene-5,6,7,8-tetrahydrofolate + NADPH + H(+) = 5-methyluridine(54) in tRNA + (6S)-5,6,7,8-tetrahydrofolate + NADP(+)</text>
        <dbReference type="Rhea" id="RHEA:62372"/>
        <dbReference type="Rhea" id="RHEA-COMP:10167"/>
        <dbReference type="Rhea" id="RHEA-COMP:10193"/>
        <dbReference type="ChEBI" id="CHEBI:15378"/>
        <dbReference type="ChEBI" id="CHEBI:15636"/>
        <dbReference type="ChEBI" id="CHEBI:57453"/>
        <dbReference type="ChEBI" id="CHEBI:57783"/>
        <dbReference type="ChEBI" id="CHEBI:58349"/>
        <dbReference type="ChEBI" id="CHEBI:65315"/>
        <dbReference type="ChEBI" id="CHEBI:74447"/>
        <dbReference type="EC" id="2.1.1.74"/>
    </reaction>
</comment>
<dbReference type="PANTHER" id="PTHR11806:SF2">
    <property type="entry name" value="METHYLENETETRAHYDROFOLATE--TRNA-(URACIL-5-)-METHYLTRANSFERASE TRMFO"/>
    <property type="match status" value="1"/>
</dbReference>
<sequence>MKDIIIIGAGLSGAEAAWQAANMGAEVTLYEMRPVKSTPAHKTAEFAELVCSNSLRGAGMENAVGVLKEEMRRLNSIIMEAADATKVPAGGALAVDRHGFSQYITEKVTNHPHIKVIHEEIEQIPLRDDAITIVASGPLTEGKLAEEIAKLTGNDSLYFYDAAAPIVSLESVDMTKAYRASRYGKGEAAYINCPMTKEEYQAFWTELVNAEKAPTKDFEKEKFFEGCMPVEVMASRGEDTLLFGPLKPVGLEHPETGVRPYAVVQLRQDNASATLYNIVGFQTHLKWPEQRRVFGMIPGLEHAEFLRYGVMHRNTFLNSPIHMRPTFQFKGIDNLFFAGQMTGVEGYVESAASGLMAGVNAARLAAGKEPLVFPKETCHGALAHYITTSEAKHFQPMNVNFGILPTIVMRNENGKIIKDKKAKKMKLAERALAAIDAFKPAIGG</sequence>
<keyword evidence="9 10" id="KW-0520">NAD</keyword>
<evidence type="ECO:0000256" key="4">
    <source>
        <dbReference type="ARBA" id="ARBA00022630"/>
    </source>
</evidence>
<gene>
    <name evidence="12" type="primary">gid</name>
    <name evidence="10" type="synonym">trmFO</name>
    <name evidence="12" type="ordered locus">SELR_05300</name>
</gene>
<keyword evidence="8 10" id="KW-0521">NADP</keyword>
<dbReference type="PANTHER" id="PTHR11806">
    <property type="entry name" value="GLUCOSE INHIBITED DIVISION PROTEIN A"/>
    <property type="match status" value="1"/>
</dbReference>
<feature type="binding site" evidence="10">
    <location>
        <begin position="8"/>
        <end position="13"/>
    </location>
    <ligand>
        <name>FAD</name>
        <dbReference type="ChEBI" id="CHEBI:57692"/>
    </ligand>
</feature>
<dbReference type="SUPFAM" id="SSF51905">
    <property type="entry name" value="FAD/NAD(P)-binding domain"/>
    <property type="match status" value="1"/>
</dbReference>
<keyword evidence="2 10" id="KW-0963">Cytoplasm</keyword>
<dbReference type="GO" id="GO:0030488">
    <property type="term" value="P:tRNA methylation"/>
    <property type="evidence" value="ECO:0007669"/>
    <property type="project" value="TreeGrafter"/>
</dbReference>
<dbReference type="InterPro" id="IPR040131">
    <property type="entry name" value="MnmG_N"/>
</dbReference>
<keyword evidence="6 10" id="KW-0819">tRNA processing</keyword>
<evidence type="ECO:0000259" key="11">
    <source>
        <dbReference type="Pfam" id="PF01134"/>
    </source>
</evidence>
<evidence type="ECO:0000256" key="7">
    <source>
        <dbReference type="ARBA" id="ARBA00022827"/>
    </source>
</evidence>
<keyword evidence="7 10" id="KW-0274">FAD</keyword>
<evidence type="ECO:0000256" key="1">
    <source>
        <dbReference type="ARBA" id="ARBA00001974"/>
    </source>
</evidence>
<dbReference type="AlphaFoldDB" id="I0GNA1"/>
<evidence type="ECO:0000256" key="8">
    <source>
        <dbReference type="ARBA" id="ARBA00022857"/>
    </source>
</evidence>
<dbReference type="HAMAP" id="MF_01037">
    <property type="entry name" value="TrmFO"/>
    <property type="match status" value="1"/>
</dbReference>
<keyword evidence="3 10" id="KW-0489">Methyltransferase</keyword>
<evidence type="ECO:0000256" key="3">
    <source>
        <dbReference type="ARBA" id="ARBA00022603"/>
    </source>
</evidence>
<protein>
    <recommendedName>
        <fullName evidence="10">Methylenetetrahydrofolate--tRNA-(uracil-5-)-methyltransferase TrmFO</fullName>
        <ecNumber evidence="10">2.1.1.74</ecNumber>
    </recommendedName>
    <alternativeName>
        <fullName evidence="10">Folate-dependent tRNA (uracil-5-)-methyltransferase</fullName>
    </alternativeName>
    <alternativeName>
        <fullName evidence="10">Folate-dependent tRNA(M-5-U54)-methyltransferase</fullName>
    </alternativeName>
</protein>
<dbReference type="GO" id="GO:0050660">
    <property type="term" value="F:flavin adenine dinucleotide binding"/>
    <property type="evidence" value="ECO:0007669"/>
    <property type="project" value="UniProtKB-UniRule"/>
</dbReference>
<dbReference type="OrthoDB" id="9803114at2"/>
<comment type="subcellular location">
    <subcellularLocation>
        <location evidence="10">Cytoplasm</location>
    </subcellularLocation>
</comment>
<dbReference type="GO" id="GO:0005829">
    <property type="term" value="C:cytosol"/>
    <property type="evidence" value="ECO:0007669"/>
    <property type="project" value="TreeGrafter"/>
</dbReference>
<dbReference type="PATRIC" id="fig|927704.6.peg.544"/>
<feature type="domain" description="MnmG N-terminal" evidence="11">
    <location>
        <begin position="3"/>
        <end position="369"/>
    </location>
</feature>
<keyword evidence="4 10" id="KW-0285">Flavoprotein</keyword>
<dbReference type="GO" id="GO:0047151">
    <property type="term" value="F:tRNA (uracil(54)-C5)-methyltransferase activity, 5,10-methylenetetrahydrofolate-dependent"/>
    <property type="evidence" value="ECO:0007669"/>
    <property type="project" value="UniProtKB-UniRule"/>
</dbReference>
<name>I0GNA1_SELRL</name>
<comment type="catalytic activity">
    <reaction evidence="10">
        <text>uridine(54) in tRNA + (6R)-5,10-methylene-5,6,7,8-tetrahydrofolate + NADH + H(+) = 5-methyluridine(54) in tRNA + (6S)-5,6,7,8-tetrahydrofolate + NAD(+)</text>
        <dbReference type="Rhea" id="RHEA:16873"/>
        <dbReference type="Rhea" id="RHEA-COMP:10167"/>
        <dbReference type="Rhea" id="RHEA-COMP:10193"/>
        <dbReference type="ChEBI" id="CHEBI:15378"/>
        <dbReference type="ChEBI" id="CHEBI:15636"/>
        <dbReference type="ChEBI" id="CHEBI:57453"/>
        <dbReference type="ChEBI" id="CHEBI:57540"/>
        <dbReference type="ChEBI" id="CHEBI:57945"/>
        <dbReference type="ChEBI" id="CHEBI:65315"/>
        <dbReference type="ChEBI" id="CHEBI:74447"/>
        <dbReference type="EC" id="2.1.1.74"/>
    </reaction>
</comment>
<dbReference type="KEGG" id="sri:SELR_05300"/>
<dbReference type="InterPro" id="IPR020595">
    <property type="entry name" value="MnmG-rel_CS"/>
</dbReference>
<evidence type="ECO:0000256" key="10">
    <source>
        <dbReference type="HAMAP-Rule" id="MF_01037"/>
    </source>
</evidence>